<gene>
    <name evidence="2" type="ORF">FOF52_04285</name>
</gene>
<dbReference type="RefSeq" id="WP_248592533.1">
    <property type="nucleotide sequence ID" value="NZ_BAABEB010000012.1"/>
</dbReference>
<name>A0ABY4KXZ4_THEAE</name>
<evidence type="ECO:0000256" key="1">
    <source>
        <dbReference type="SAM" id="Phobius"/>
    </source>
</evidence>
<sequence length="189" mass="22567">MSDRHEHRLRRALRYYPRHYRERHGEEIVATALELADPADPASLRTQYRDLVRAGLATRWRERPPMGRWLLYRLFDVRVPFRYRMWARDDLLGRRYWLRRGVSLLALHLAVAVPLCLLPPRPTVDLFGLSMDRTAIMATVALLLVLTSLPTTGRYRRRMLDKHDFHHDGTPVRWRTYQDEQGRMRAVRD</sequence>
<feature type="transmembrane region" description="Helical" evidence="1">
    <location>
        <begin position="135"/>
        <end position="153"/>
    </location>
</feature>
<protein>
    <submittedName>
        <fullName evidence="2">DUF5313 domain-containing protein</fullName>
    </submittedName>
</protein>
<dbReference type="EMBL" id="CP051627">
    <property type="protein sequence ID" value="UPT20281.1"/>
    <property type="molecule type" value="Genomic_DNA"/>
</dbReference>
<keyword evidence="1" id="KW-0472">Membrane</keyword>
<keyword evidence="1" id="KW-1133">Transmembrane helix</keyword>
<keyword evidence="1" id="KW-0812">Transmembrane</keyword>
<proteinExistence type="predicted"/>
<feature type="transmembrane region" description="Helical" evidence="1">
    <location>
        <begin position="97"/>
        <end position="115"/>
    </location>
</feature>
<dbReference type="Proteomes" id="UP000832041">
    <property type="component" value="Chromosome"/>
</dbReference>
<evidence type="ECO:0000313" key="3">
    <source>
        <dbReference type="Proteomes" id="UP000832041"/>
    </source>
</evidence>
<reference evidence="2 3" key="1">
    <citation type="submission" date="2020-04" db="EMBL/GenBank/DDBJ databases">
        <title>Thermobifida alba genome sequencing and assembly.</title>
        <authorList>
            <person name="Luzics S."/>
            <person name="Horvath B."/>
            <person name="Nagy I."/>
            <person name="Toth A."/>
            <person name="Nagy I."/>
            <person name="Kukolya J."/>
        </authorList>
    </citation>
    <scope>NUCLEOTIDE SEQUENCE [LARGE SCALE GENOMIC DNA]</scope>
    <source>
        <strain evidence="2 3">DSM 43795</strain>
    </source>
</reference>
<organism evidence="2 3">
    <name type="scientific">Thermobifida alba</name>
    <name type="common">Thermomonospora alba</name>
    <dbReference type="NCBI Taxonomy" id="53522"/>
    <lineage>
        <taxon>Bacteria</taxon>
        <taxon>Bacillati</taxon>
        <taxon>Actinomycetota</taxon>
        <taxon>Actinomycetes</taxon>
        <taxon>Streptosporangiales</taxon>
        <taxon>Nocardiopsidaceae</taxon>
        <taxon>Thermobifida</taxon>
    </lineage>
</organism>
<accession>A0ABY4KXZ4</accession>
<keyword evidence="3" id="KW-1185">Reference proteome</keyword>
<evidence type="ECO:0000313" key="2">
    <source>
        <dbReference type="EMBL" id="UPT20281.1"/>
    </source>
</evidence>